<evidence type="ECO:0000256" key="1">
    <source>
        <dbReference type="ARBA" id="ARBA00008645"/>
    </source>
</evidence>
<feature type="domain" description="AB hydrolase-1" evidence="3">
    <location>
        <begin position="38"/>
        <end position="277"/>
    </location>
</feature>
<dbReference type="GO" id="GO:0016787">
    <property type="term" value="F:hydrolase activity"/>
    <property type="evidence" value="ECO:0007669"/>
    <property type="project" value="UniProtKB-KW"/>
</dbReference>
<dbReference type="PRINTS" id="PR00111">
    <property type="entry name" value="ABHYDROLASE"/>
</dbReference>
<dbReference type="RefSeq" id="WP_047440098.1">
    <property type="nucleotide sequence ID" value="NZ_NKVZ01000057.1"/>
</dbReference>
<gene>
    <name evidence="4" type="ORF">E8Q35_20250</name>
</gene>
<evidence type="ECO:0000259" key="3">
    <source>
        <dbReference type="Pfam" id="PF00561"/>
    </source>
</evidence>
<sequence length="292" mass="32761">MIKSIKSTLHERLLTLADGRRVALLENHSAEHDQQGKPLLIALHGWLDNSASFLPLAPHLGDFHLICVDLPGHGHSDHKTTPYVFVDWLDDLYQIAQAAGWSRFTLLGHSLGALIASTYAGVFPEQVERLIMLEGLGPLSQPDEEVPAQLRRAILNRSRTRERSANGFASIDEAVAARCKVADITPQSARLICERQLEMRAGRWYWRSDPRLRDLSPLRMSEGQARALMVAIRCPVLLIQGEQGFAALEAQWQARQDAFQQIERVILGGNHHFHMENSVDTAVCIVKFCQVR</sequence>
<dbReference type="Proteomes" id="UP000309618">
    <property type="component" value="Unassembled WGS sequence"/>
</dbReference>
<proteinExistence type="inferred from homology"/>
<dbReference type="Pfam" id="PF00561">
    <property type="entry name" value="Abhydrolase_1"/>
    <property type="match status" value="1"/>
</dbReference>
<keyword evidence="2 4" id="KW-0378">Hydrolase</keyword>
<evidence type="ECO:0000313" key="4">
    <source>
        <dbReference type="EMBL" id="THJ39835.1"/>
    </source>
</evidence>
<comment type="similarity">
    <text evidence="1">Belongs to the AB hydrolase superfamily.</text>
</comment>
<protein>
    <submittedName>
        <fullName evidence="4">Alpha/beta hydrolase</fullName>
    </submittedName>
</protein>
<dbReference type="AlphaFoldDB" id="A0A4S5C7V4"/>
<organism evidence="4 5">
    <name type="scientific">Aeromonas veronii</name>
    <dbReference type="NCBI Taxonomy" id="654"/>
    <lineage>
        <taxon>Bacteria</taxon>
        <taxon>Pseudomonadati</taxon>
        <taxon>Pseudomonadota</taxon>
        <taxon>Gammaproteobacteria</taxon>
        <taxon>Aeromonadales</taxon>
        <taxon>Aeromonadaceae</taxon>
        <taxon>Aeromonas</taxon>
    </lineage>
</organism>
<dbReference type="Gene3D" id="3.40.50.1820">
    <property type="entry name" value="alpha/beta hydrolase"/>
    <property type="match status" value="1"/>
</dbReference>
<dbReference type="PANTHER" id="PTHR43798:SF14">
    <property type="entry name" value="SERINE HYDROLASE-LIKE PROTEIN DDB_G0286239"/>
    <property type="match status" value="1"/>
</dbReference>
<dbReference type="InterPro" id="IPR000073">
    <property type="entry name" value="AB_hydrolase_1"/>
</dbReference>
<comment type="caution">
    <text evidence="4">The sequence shown here is derived from an EMBL/GenBank/DDBJ whole genome shotgun (WGS) entry which is preliminary data.</text>
</comment>
<dbReference type="SUPFAM" id="SSF53474">
    <property type="entry name" value="alpha/beta-Hydrolases"/>
    <property type="match status" value="1"/>
</dbReference>
<dbReference type="InterPro" id="IPR029058">
    <property type="entry name" value="AB_hydrolase_fold"/>
</dbReference>
<name>A0A4S5C7V4_AERVE</name>
<dbReference type="GO" id="GO:0016020">
    <property type="term" value="C:membrane"/>
    <property type="evidence" value="ECO:0007669"/>
    <property type="project" value="TreeGrafter"/>
</dbReference>
<evidence type="ECO:0000313" key="5">
    <source>
        <dbReference type="Proteomes" id="UP000309618"/>
    </source>
</evidence>
<accession>A0A4S5C7V4</accession>
<dbReference type="EMBL" id="SSUX01000020">
    <property type="protein sequence ID" value="THJ39835.1"/>
    <property type="molecule type" value="Genomic_DNA"/>
</dbReference>
<evidence type="ECO:0000256" key="2">
    <source>
        <dbReference type="ARBA" id="ARBA00022801"/>
    </source>
</evidence>
<reference evidence="4 5" key="1">
    <citation type="submission" date="2019-04" db="EMBL/GenBank/DDBJ databases">
        <title>Comparative genomics of Aeromonas veronii strains pathogenic to fish.</title>
        <authorList>
            <person name="Cascarano M.C."/>
            <person name="Smyrli M."/>
            <person name="Katharios P."/>
        </authorList>
    </citation>
    <scope>NUCLEOTIDE SEQUENCE [LARGE SCALE GENOMIC DNA]</scope>
    <source>
        <strain evidence="4 5">XU1</strain>
    </source>
</reference>
<dbReference type="InterPro" id="IPR050266">
    <property type="entry name" value="AB_hydrolase_sf"/>
</dbReference>
<dbReference type="PANTHER" id="PTHR43798">
    <property type="entry name" value="MONOACYLGLYCEROL LIPASE"/>
    <property type="match status" value="1"/>
</dbReference>